<dbReference type="AlphaFoldDB" id="A0A7C9BG74"/>
<dbReference type="Pfam" id="PF02450">
    <property type="entry name" value="LCAT"/>
    <property type="match status" value="1"/>
</dbReference>
<proteinExistence type="predicted"/>
<comment type="caution">
    <text evidence="2">The sequence shown here is derived from an EMBL/GenBank/DDBJ whole genome shotgun (WGS) entry which is preliminary data.</text>
</comment>
<evidence type="ECO:0000313" key="2">
    <source>
        <dbReference type="EMBL" id="MPR36738.1"/>
    </source>
</evidence>
<dbReference type="Pfam" id="PF24096">
    <property type="entry name" value="DUF7379"/>
    <property type="match status" value="1"/>
</dbReference>
<accession>A0A7C9BG74</accession>
<dbReference type="InterPro" id="IPR003386">
    <property type="entry name" value="LACT/PDAT_acylTrfase"/>
</dbReference>
<organism evidence="2 3">
    <name type="scientific">Salmonirosea aquatica</name>
    <dbReference type="NCBI Taxonomy" id="2654236"/>
    <lineage>
        <taxon>Bacteria</taxon>
        <taxon>Pseudomonadati</taxon>
        <taxon>Bacteroidota</taxon>
        <taxon>Cytophagia</taxon>
        <taxon>Cytophagales</taxon>
        <taxon>Spirosomataceae</taxon>
        <taxon>Salmonirosea</taxon>
    </lineage>
</organism>
<dbReference type="GO" id="GO:0006629">
    <property type="term" value="P:lipid metabolic process"/>
    <property type="evidence" value="ECO:0007669"/>
    <property type="project" value="InterPro"/>
</dbReference>
<dbReference type="SUPFAM" id="SSF53474">
    <property type="entry name" value="alpha/beta-Hydrolases"/>
    <property type="match status" value="1"/>
</dbReference>
<gene>
    <name evidence="2" type="ORF">GBK04_26245</name>
</gene>
<evidence type="ECO:0000313" key="3">
    <source>
        <dbReference type="Proteomes" id="UP000479293"/>
    </source>
</evidence>
<dbReference type="EMBL" id="WHLY01000002">
    <property type="protein sequence ID" value="MPR36738.1"/>
    <property type="molecule type" value="Genomic_DNA"/>
</dbReference>
<reference evidence="2 3" key="1">
    <citation type="submission" date="2019-10" db="EMBL/GenBank/DDBJ databases">
        <title>Draft Genome Sequence of Cytophagaceae sp. SJW1-29.</title>
        <authorList>
            <person name="Choi A."/>
        </authorList>
    </citation>
    <scope>NUCLEOTIDE SEQUENCE [LARGE SCALE GENOMIC DNA]</scope>
    <source>
        <strain evidence="2 3">SJW1-29</strain>
    </source>
</reference>
<keyword evidence="3" id="KW-1185">Reference proteome</keyword>
<dbReference type="InterPro" id="IPR055803">
    <property type="entry name" value="DUF7379"/>
</dbReference>
<protein>
    <recommendedName>
        <fullName evidence="1">DUF7379 domain-containing protein</fullName>
    </recommendedName>
</protein>
<dbReference type="GO" id="GO:0008374">
    <property type="term" value="F:O-acyltransferase activity"/>
    <property type="evidence" value="ECO:0007669"/>
    <property type="project" value="InterPro"/>
</dbReference>
<evidence type="ECO:0000259" key="1">
    <source>
        <dbReference type="Pfam" id="PF24096"/>
    </source>
</evidence>
<feature type="domain" description="DUF7379" evidence="1">
    <location>
        <begin position="203"/>
        <end position="286"/>
    </location>
</feature>
<name>A0A7C9BG74_9BACT</name>
<dbReference type="InterPro" id="IPR029058">
    <property type="entry name" value="AB_hydrolase_fold"/>
</dbReference>
<dbReference type="Gene3D" id="3.40.50.1820">
    <property type="entry name" value="alpha/beta hydrolase"/>
    <property type="match status" value="1"/>
</dbReference>
<dbReference type="Proteomes" id="UP000479293">
    <property type="component" value="Unassembled WGS sequence"/>
</dbReference>
<dbReference type="PANTHER" id="PTHR11440">
    <property type="entry name" value="LECITHIN-CHOLESTEROL ACYLTRANSFERASE-RELATED"/>
    <property type="match status" value="1"/>
</dbReference>
<sequence>MLSSKYLPRPIRIFNHLFPSLPMATSRILVPAIESKKENLLSTLGEEHLELKKEFSFQEVKRGEDLKPVPVDLEVGDVLQFEFDDDTVWLCTKGDLGELFDEVALQEKRDLTVDGVENAPVLIPTELVLVDQQRGLKKVLVKFLKIFGRKNVENLPTELDEIIRKLATDFEEKALDKQRGLLGLKRDFTLHKKEVKEDGTYFLFLHGTAASTRQTFAALNPEGKPTDLWNTIFETYGETNVLAFEHESLTKSPLQNVLELVRQLPARATLHLLSQSRGGMVGDILCRFCIENSGGRGFSDKETTYLNRVGRAADVKLIEEIREVMRAKTITIGKFVRVACPANGAILASKRLDVFLNVVFNLIGLALKKEGEVHTAFRNLLAAAVEIKNNPNVLPGLEVQNPDSPFIQVLNNPTPDLEITTPLLVVSGNNKVTFRWSAIVSILTKLFNMGPNDLIVNTRSMFNGAKRGTDRSQYYLDEGPQVIHFNYFANKPTRDAIREAIQSEGVNPVPGFISLTDRDYTATEIRNISLTNPKGRLFPVPVSGKKPIVILLPGIMGSNLTFQDQQVWVNYLSILRGDLTSLEHSDENNRNIMAPSVVEASYKKLTDFLSPDYDVVVFPYDWRLSIPQSGEALNSKVVELLQYKQPIKLIGHSMGGLVIRDFMVNSKYQDTWSKLNAYADFRLLFLGSPLGGSFRIPYILFGEDSIIHTVSTLDLANSKRSLVRIFTRFPGILSLLPLNEARGEKDKENDFALAKTWQRMAEAFGDEEWPLPDATVLAEFSTYRSEVLKSTPDYAKAIYIAGLAGKKDQTISGYRIRKRETFFGPRETLEFLATREGDGSVTWASGIPKAIADERNVYFSEVTHGELANDSVLFGASPIC</sequence>